<organism evidence="1 2">
    <name type="scientific">Thermoproteota archaeon</name>
    <dbReference type="NCBI Taxonomy" id="2056631"/>
    <lineage>
        <taxon>Archaea</taxon>
        <taxon>Thermoproteota</taxon>
    </lineage>
</organism>
<name>A0A497ERT3_9CREN</name>
<proteinExistence type="predicted"/>
<sequence>MVEEVRSERCPVCSKQASRLWYIALHVAMKRDDKHIRWKQQHGLPRDYETFREVGKIAKQILEILSTKS</sequence>
<dbReference type="AlphaFoldDB" id="A0A497ERT3"/>
<dbReference type="Proteomes" id="UP000278475">
    <property type="component" value="Unassembled WGS sequence"/>
</dbReference>
<evidence type="ECO:0000313" key="1">
    <source>
        <dbReference type="EMBL" id="RLE49288.1"/>
    </source>
</evidence>
<dbReference type="EMBL" id="QMQV01000042">
    <property type="protein sequence ID" value="RLE49288.1"/>
    <property type="molecule type" value="Genomic_DNA"/>
</dbReference>
<accession>A0A497ERT3</accession>
<comment type="caution">
    <text evidence="1">The sequence shown here is derived from an EMBL/GenBank/DDBJ whole genome shotgun (WGS) entry which is preliminary data.</text>
</comment>
<evidence type="ECO:0000313" key="2">
    <source>
        <dbReference type="Proteomes" id="UP000278475"/>
    </source>
</evidence>
<protein>
    <submittedName>
        <fullName evidence="1">Uncharacterized protein</fullName>
    </submittedName>
</protein>
<gene>
    <name evidence="1" type="ORF">DRJ31_05430</name>
</gene>
<reference evidence="1 2" key="1">
    <citation type="submission" date="2018-06" db="EMBL/GenBank/DDBJ databases">
        <title>Extensive metabolic versatility and redundancy in microbially diverse, dynamic hydrothermal sediments.</title>
        <authorList>
            <person name="Dombrowski N."/>
            <person name="Teske A."/>
            <person name="Baker B.J."/>
        </authorList>
    </citation>
    <scope>NUCLEOTIDE SEQUENCE [LARGE SCALE GENOMIC DNA]</scope>
    <source>
        <strain evidence="1">B66_G16</strain>
    </source>
</reference>